<organism evidence="2 3">
    <name type="scientific">Paenibacillus gyeongsangnamensis</name>
    <dbReference type="NCBI Taxonomy" id="3388067"/>
    <lineage>
        <taxon>Bacteria</taxon>
        <taxon>Bacillati</taxon>
        <taxon>Bacillota</taxon>
        <taxon>Bacilli</taxon>
        <taxon>Bacillales</taxon>
        <taxon>Paenibacillaceae</taxon>
        <taxon>Paenibacillus</taxon>
    </lineage>
</organism>
<reference evidence="2 3" key="1">
    <citation type="submission" date="2022-12" db="EMBL/GenBank/DDBJ databases">
        <title>Draft genome sequence of Paenibacillus sp. dW9.</title>
        <authorList>
            <person name="Choi E.-W."/>
            <person name="Kim D.-U."/>
        </authorList>
    </citation>
    <scope>NUCLEOTIDE SEQUENCE [LARGE SCALE GENOMIC DNA]</scope>
    <source>
        <strain evidence="3">dW9</strain>
    </source>
</reference>
<evidence type="ECO:0000313" key="3">
    <source>
        <dbReference type="Proteomes" id="UP001527882"/>
    </source>
</evidence>
<dbReference type="EMBL" id="JAQAGZ010000003">
    <property type="protein sequence ID" value="MCZ8512008.1"/>
    <property type="molecule type" value="Genomic_DNA"/>
</dbReference>
<evidence type="ECO:0000313" key="2">
    <source>
        <dbReference type="EMBL" id="MCZ8512008.1"/>
    </source>
</evidence>
<dbReference type="Pfam" id="PF12732">
    <property type="entry name" value="YtxH"/>
    <property type="match status" value="1"/>
</dbReference>
<sequence length="131" mass="13481">MANNKSKDLFVGALIGSLLGAATALLFAPKSGKELRADIADGASRVSETTQRVAGDVAEKSKQLVSNVSEKTQAAAQTIGKQTSEWAGKAKDAVLSVSQEVKSWGKEKGDAGTEEVKSAEASVAATTADKE</sequence>
<feature type="compositionally biased region" description="Low complexity" evidence="1">
    <location>
        <begin position="119"/>
        <end position="131"/>
    </location>
</feature>
<dbReference type="PANTHER" id="PTHR35792:SF1">
    <property type="entry name" value="SLL0268 PROTEIN"/>
    <property type="match status" value="1"/>
</dbReference>
<accession>A0ABT4Q5A7</accession>
<evidence type="ECO:0000256" key="1">
    <source>
        <dbReference type="SAM" id="MobiDB-lite"/>
    </source>
</evidence>
<dbReference type="InterPro" id="IPR052928">
    <property type="entry name" value="Desiccation-related_membrane"/>
</dbReference>
<dbReference type="InterPro" id="IPR024623">
    <property type="entry name" value="YtxH"/>
</dbReference>
<proteinExistence type="predicted"/>
<gene>
    <name evidence="2" type="ORF">O9H85_06125</name>
</gene>
<comment type="caution">
    <text evidence="2">The sequence shown here is derived from an EMBL/GenBank/DDBJ whole genome shotgun (WGS) entry which is preliminary data.</text>
</comment>
<protein>
    <submittedName>
        <fullName evidence="2">YtxH domain-containing protein</fullName>
    </submittedName>
</protein>
<keyword evidence="3" id="KW-1185">Reference proteome</keyword>
<feature type="compositionally biased region" description="Basic and acidic residues" evidence="1">
    <location>
        <begin position="104"/>
        <end position="118"/>
    </location>
</feature>
<dbReference type="PANTHER" id="PTHR35792">
    <property type="entry name" value="GENERAL STRESS PROTEIN"/>
    <property type="match status" value="1"/>
</dbReference>
<dbReference type="Proteomes" id="UP001527882">
    <property type="component" value="Unassembled WGS sequence"/>
</dbReference>
<dbReference type="Gene3D" id="1.20.120.20">
    <property type="entry name" value="Apolipoprotein"/>
    <property type="match status" value="1"/>
</dbReference>
<dbReference type="RefSeq" id="WP_269880398.1">
    <property type="nucleotide sequence ID" value="NZ_JAQAGZ010000003.1"/>
</dbReference>
<name>A0ABT4Q5A7_9BACL</name>
<feature type="region of interest" description="Disordered" evidence="1">
    <location>
        <begin position="104"/>
        <end position="131"/>
    </location>
</feature>